<dbReference type="EMBL" id="AP023321">
    <property type="protein sequence ID" value="BCI60831.1"/>
    <property type="molecule type" value="Genomic_DNA"/>
</dbReference>
<gene>
    <name evidence="3" type="primary">yqaJ_2</name>
    <name evidence="3" type="ORF">C12CBH8_14700</name>
</gene>
<proteinExistence type="predicted"/>
<accession>A0A7I8D1X6</accession>
<dbReference type="InterPro" id="IPR011604">
    <property type="entry name" value="PDDEXK-like_dom_sf"/>
</dbReference>
<dbReference type="Gene3D" id="3.90.320.10">
    <property type="match status" value="1"/>
</dbReference>
<dbReference type="GO" id="GO:0016787">
    <property type="term" value="F:hydrolase activity"/>
    <property type="evidence" value="ECO:0007669"/>
    <property type="project" value="UniProtKB-KW"/>
</dbReference>
<evidence type="ECO:0000256" key="1">
    <source>
        <dbReference type="ARBA" id="ARBA00022801"/>
    </source>
</evidence>
<reference evidence="4" key="1">
    <citation type="submission" date="2020-07" db="EMBL/GenBank/DDBJ databases">
        <title>Complete genome sequencing of Clostridia bacterium strain 12CBH8.</title>
        <authorList>
            <person name="Sakamoto M."/>
            <person name="Murakami T."/>
            <person name="Mori H."/>
        </authorList>
    </citation>
    <scope>NUCLEOTIDE SEQUENCE [LARGE SCALE GENOMIC DNA]</scope>
    <source>
        <strain evidence="4">12CBH8</strain>
    </source>
</reference>
<dbReference type="Pfam" id="PF09588">
    <property type="entry name" value="YqaJ"/>
    <property type="match status" value="1"/>
</dbReference>
<dbReference type="SUPFAM" id="SSF52980">
    <property type="entry name" value="Restriction endonuclease-like"/>
    <property type="match status" value="1"/>
</dbReference>
<dbReference type="KEGG" id="sman:C12CBH8_14700"/>
<evidence type="ECO:0000313" key="3">
    <source>
        <dbReference type="EMBL" id="BCI60831.1"/>
    </source>
</evidence>
<name>A0A7I8D1X6_9FIRM</name>
<dbReference type="InterPro" id="IPR011335">
    <property type="entry name" value="Restrct_endonuc-II-like"/>
</dbReference>
<organism evidence="3 4">
    <name type="scientific">Solibaculum mannosilyticum</name>
    <dbReference type="NCBI Taxonomy" id="2780922"/>
    <lineage>
        <taxon>Bacteria</taxon>
        <taxon>Bacillati</taxon>
        <taxon>Bacillota</taxon>
        <taxon>Clostridia</taxon>
        <taxon>Eubacteriales</taxon>
        <taxon>Oscillospiraceae</taxon>
        <taxon>Solibaculum</taxon>
    </lineage>
</organism>
<dbReference type="Proteomes" id="UP000593890">
    <property type="component" value="Chromosome"/>
</dbReference>
<keyword evidence="4" id="KW-1185">Reference proteome</keyword>
<dbReference type="InterPro" id="IPR019080">
    <property type="entry name" value="YqaJ_viral_recombinase"/>
</dbReference>
<feature type="domain" description="YqaJ viral recombinase" evidence="2">
    <location>
        <begin position="16"/>
        <end position="148"/>
    </location>
</feature>
<keyword evidence="1" id="KW-0378">Hydrolase</keyword>
<evidence type="ECO:0000313" key="4">
    <source>
        <dbReference type="Proteomes" id="UP000593890"/>
    </source>
</evidence>
<evidence type="ECO:0000259" key="2">
    <source>
        <dbReference type="Pfam" id="PF09588"/>
    </source>
</evidence>
<dbReference type="InterPro" id="IPR017482">
    <property type="entry name" value="Lambda-type_endonuclease"/>
</dbReference>
<dbReference type="AlphaFoldDB" id="A0A7I8D1X6"/>
<dbReference type="NCBIfam" id="TIGR03033">
    <property type="entry name" value="phage_rel_nuc"/>
    <property type="match status" value="1"/>
</dbReference>
<dbReference type="RefSeq" id="WP_215532915.1">
    <property type="nucleotide sequence ID" value="NZ_AP023321.1"/>
</dbReference>
<protein>
    <recommendedName>
        <fullName evidence="2">YqaJ viral recombinase domain-containing protein</fullName>
    </recommendedName>
</protein>
<sequence length="328" mass="37751">MGKITRISTSNMSHTDWLEERRKTIGGSDASAVLGLNPYVTPYTLWANKTGRLPDLDDNEAMRQGRDLEPYVVQRFEEASGKRCRRIHAILRNSDYPWASANIDRAVIGESAGLECKTTSVLNLRKFRGGEFPDTYYCQCVHYLAVTHWRRWYLAVLVLNKALMIYQLTRVPDDINPPWCESSVYVSDDEIQALMQAESSFWTQHVLTDVPPPVDGLEPTSRTLSDLYPTAQDDDVLELDCGDTILEYSALKRQIKELKTQQERCEQIIKERLGHHCSGQCGNTTIKWENTSRRTFDHFRFGRENPDIDLSPYYSITQSRRFTVKEAK</sequence>